<dbReference type="PROSITE" id="PS51186">
    <property type="entry name" value="GNAT"/>
    <property type="match status" value="1"/>
</dbReference>
<dbReference type="Pfam" id="PF13673">
    <property type="entry name" value="Acetyltransf_10"/>
    <property type="match status" value="1"/>
</dbReference>
<sequence length="149" mass="16925">MQWSLYSFAQLDSATLYELLRLRVDVFVVEQHCPYPELDGKDTSAKHLLGFDDAGKLQAYARLLPPGCSYAECSIGRVLVAKEARGHGFAWELMQRAIAHCHELWPSRPIRIGAQDYLRQFYVALGFIAVSDVYLEDDIPHLEMLLPSL</sequence>
<evidence type="ECO:0000256" key="2">
    <source>
        <dbReference type="ARBA" id="ARBA00072224"/>
    </source>
</evidence>
<feature type="domain" description="N-acetyltransferase" evidence="3">
    <location>
        <begin position="6"/>
        <end position="149"/>
    </location>
</feature>
<dbReference type="FunFam" id="3.40.630.30:FF:000035">
    <property type="entry name" value="GNAT family N-acetyltransferase"/>
    <property type="match status" value="1"/>
</dbReference>
<dbReference type="EMBL" id="SLWF01000001">
    <property type="protein sequence ID" value="TCN90760.1"/>
    <property type="molecule type" value="Genomic_DNA"/>
</dbReference>
<dbReference type="InterPro" id="IPR000182">
    <property type="entry name" value="GNAT_dom"/>
</dbReference>
<dbReference type="SUPFAM" id="SSF55729">
    <property type="entry name" value="Acyl-CoA N-acyltransferases (Nat)"/>
    <property type="match status" value="1"/>
</dbReference>
<dbReference type="InterPro" id="IPR016181">
    <property type="entry name" value="Acyl_CoA_acyltransferase"/>
</dbReference>
<proteinExistence type="inferred from homology"/>
<accession>A0A4R2FKS7</accession>
<gene>
    <name evidence="4" type="ORF">EDC91_101236</name>
</gene>
<dbReference type="CDD" id="cd04301">
    <property type="entry name" value="NAT_SF"/>
    <property type="match status" value="1"/>
</dbReference>
<dbReference type="OrthoDB" id="9796171at2"/>
<keyword evidence="5" id="KW-1185">Reference proteome</keyword>
<dbReference type="Proteomes" id="UP000294832">
    <property type="component" value="Unassembled WGS sequence"/>
</dbReference>
<dbReference type="GO" id="GO:0016747">
    <property type="term" value="F:acyltransferase activity, transferring groups other than amino-acyl groups"/>
    <property type="evidence" value="ECO:0007669"/>
    <property type="project" value="InterPro"/>
</dbReference>
<organism evidence="4 5">
    <name type="scientific">Shewanella fodinae</name>
    <dbReference type="NCBI Taxonomy" id="552357"/>
    <lineage>
        <taxon>Bacteria</taxon>
        <taxon>Pseudomonadati</taxon>
        <taxon>Pseudomonadota</taxon>
        <taxon>Gammaproteobacteria</taxon>
        <taxon>Alteromonadales</taxon>
        <taxon>Shewanellaceae</taxon>
        <taxon>Shewanella</taxon>
    </lineage>
</organism>
<name>A0A4R2FKS7_9GAMM</name>
<reference evidence="4 5" key="1">
    <citation type="submission" date="2019-03" db="EMBL/GenBank/DDBJ databases">
        <title>Freshwater and sediment microbial communities from various areas in North America, analyzing microbe dynamics in response to fracking.</title>
        <authorList>
            <person name="Lamendella R."/>
        </authorList>
    </citation>
    <scope>NUCLEOTIDE SEQUENCE [LARGE SCALE GENOMIC DNA]</scope>
    <source>
        <strain evidence="4 5">74A</strain>
    </source>
</reference>
<comment type="similarity">
    <text evidence="1">Belongs to the UPF0039 (ElaA) family.</text>
</comment>
<evidence type="ECO:0000313" key="4">
    <source>
        <dbReference type="EMBL" id="TCN90760.1"/>
    </source>
</evidence>
<evidence type="ECO:0000313" key="5">
    <source>
        <dbReference type="Proteomes" id="UP000294832"/>
    </source>
</evidence>
<comment type="caution">
    <text evidence="4">The sequence shown here is derived from an EMBL/GenBank/DDBJ whole genome shotgun (WGS) entry which is preliminary data.</text>
</comment>
<dbReference type="AlphaFoldDB" id="A0A4R2FKS7"/>
<evidence type="ECO:0000256" key="1">
    <source>
        <dbReference type="ARBA" id="ARBA00009623"/>
    </source>
</evidence>
<protein>
    <recommendedName>
        <fullName evidence="2">Protein ElaA</fullName>
    </recommendedName>
</protein>
<evidence type="ECO:0000259" key="3">
    <source>
        <dbReference type="PROSITE" id="PS51186"/>
    </source>
</evidence>
<dbReference type="RefSeq" id="WP_133037531.1">
    <property type="nucleotide sequence ID" value="NZ_SLWF01000001.1"/>
</dbReference>
<dbReference type="Gene3D" id="3.40.630.30">
    <property type="match status" value="1"/>
</dbReference>